<dbReference type="Proteomes" id="UP000036923">
    <property type="component" value="Unassembled WGS sequence"/>
</dbReference>
<comment type="function">
    <text evidence="2">May play the central regulatory role in sporulation. It may be an element of the effector pathway responsible for the activation of sporulation genes in response to nutritional stress. Spo0A may act in concert with spo0H (a sigma factor) to control the expression of some genes that are critical to the sporulation process.</text>
</comment>
<comment type="caution">
    <text evidence="5">The sequence shown here is derived from an EMBL/GenBank/DDBJ whole genome shotgun (WGS) entry which is preliminary data.</text>
</comment>
<dbReference type="EMBL" id="LGTC01000001">
    <property type="protein sequence ID" value="KNY27796.1"/>
    <property type="molecule type" value="Genomic_DNA"/>
</dbReference>
<dbReference type="AlphaFoldDB" id="A0A0L6JPN3"/>
<evidence type="ECO:0000259" key="4">
    <source>
        <dbReference type="PROSITE" id="PS50110"/>
    </source>
</evidence>
<protein>
    <recommendedName>
        <fullName evidence="1">Stage 0 sporulation protein A homolog</fullName>
    </recommendedName>
</protein>
<keyword evidence="6" id="KW-1185">Reference proteome</keyword>
<dbReference type="GO" id="GO:0000160">
    <property type="term" value="P:phosphorelay signal transduction system"/>
    <property type="evidence" value="ECO:0007669"/>
    <property type="project" value="InterPro"/>
</dbReference>
<dbReference type="InterPro" id="IPR011006">
    <property type="entry name" value="CheY-like_superfamily"/>
</dbReference>
<proteinExistence type="predicted"/>
<dbReference type="STRING" id="398512.Bccel_3067"/>
<accession>A0A0L6JPN3</accession>
<dbReference type="PROSITE" id="PS50110">
    <property type="entry name" value="RESPONSE_REGULATORY"/>
    <property type="match status" value="1"/>
</dbReference>
<sequence length="89" mass="9979">MDIDLNGNRCEGIYAAMDIGEIKPVKVIMLTSVTGDDIILDSFTAGAVDYVNKENYKEIPLIMKRAFCAPTYTNTLINEFSRQFKGTHQ</sequence>
<reference evidence="6" key="1">
    <citation type="submission" date="2015-07" db="EMBL/GenBank/DDBJ databases">
        <title>Near-Complete Genome Sequence of the Cellulolytic Bacterium Bacteroides (Pseudobacteroides) cellulosolvens ATCC 35603.</title>
        <authorList>
            <person name="Dassa B."/>
            <person name="Utturkar S.M."/>
            <person name="Klingeman D.M."/>
            <person name="Hurt R.A."/>
            <person name="Keller M."/>
            <person name="Xu J."/>
            <person name="Reddy Y.H.K."/>
            <person name="Borovok I."/>
            <person name="Grinberg I.R."/>
            <person name="Lamed R."/>
            <person name="Zhivin O."/>
            <person name="Bayer E.A."/>
            <person name="Brown S.D."/>
        </authorList>
    </citation>
    <scope>NUCLEOTIDE SEQUENCE [LARGE SCALE GENOMIC DNA]</scope>
    <source>
        <strain evidence="6">DSM 2933</strain>
    </source>
</reference>
<organism evidence="5 6">
    <name type="scientific">Pseudobacteroides cellulosolvens ATCC 35603 = DSM 2933</name>
    <dbReference type="NCBI Taxonomy" id="398512"/>
    <lineage>
        <taxon>Bacteria</taxon>
        <taxon>Bacillati</taxon>
        <taxon>Bacillota</taxon>
        <taxon>Clostridia</taxon>
        <taxon>Eubacteriales</taxon>
        <taxon>Oscillospiraceae</taxon>
        <taxon>Pseudobacteroides</taxon>
    </lineage>
</organism>
<dbReference type="eggNOG" id="COG2197">
    <property type="taxonomic scope" value="Bacteria"/>
</dbReference>
<evidence type="ECO:0000313" key="6">
    <source>
        <dbReference type="Proteomes" id="UP000036923"/>
    </source>
</evidence>
<evidence type="ECO:0000256" key="1">
    <source>
        <dbReference type="ARBA" id="ARBA00018672"/>
    </source>
</evidence>
<dbReference type="Gene3D" id="3.40.50.2300">
    <property type="match status" value="1"/>
</dbReference>
<keyword evidence="3" id="KW-0597">Phosphoprotein</keyword>
<feature type="modified residue" description="4-aspartylphosphate" evidence="3">
    <location>
        <position position="2"/>
    </location>
</feature>
<evidence type="ECO:0000313" key="5">
    <source>
        <dbReference type="EMBL" id="KNY27796.1"/>
    </source>
</evidence>
<dbReference type="InterPro" id="IPR001789">
    <property type="entry name" value="Sig_transdc_resp-reg_receiver"/>
</dbReference>
<gene>
    <name evidence="5" type="ORF">Bccel_3067</name>
</gene>
<name>A0A0L6JPN3_9FIRM</name>
<dbReference type="SUPFAM" id="SSF52172">
    <property type="entry name" value="CheY-like"/>
    <property type="match status" value="1"/>
</dbReference>
<evidence type="ECO:0000256" key="2">
    <source>
        <dbReference type="ARBA" id="ARBA00024867"/>
    </source>
</evidence>
<evidence type="ECO:0000256" key="3">
    <source>
        <dbReference type="PROSITE-ProRule" id="PRU00169"/>
    </source>
</evidence>
<feature type="domain" description="Response regulatory" evidence="4">
    <location>
        <begin position="1"/>
        <end position="68"/>
    </location>
</feature>